<sequence length="1476" mass="160744">MKKQILMLFIGLFMGITVFGSAVSAAGPVNDTHLQTVDSSGALNDSENITYVKASNPTSDPALNTASNQASNKTSTQASKDVDPEITLNITLEHPEALSNKLPTVTVKDAAGNTVKGVTVTRIGSGKYKVNFTSDKKNFNLTVGAGGHVSQTVNVSVSQRNATDPTLYGEANVKLRAYNLLVISGCPNYAKPFVDSNKKLRERGYYFNLNFFTNEDLTSADTKAKIKQLANKADLIIVEMISESGTLSNLMPLISDSNAKIMALRCGVAFLNNTKIDSNDTELRAYWDGTGADNMERFQLRALQRIGMPVEAAENLSVVTYPTEFIYHPDSTTPQFATWADYLKWYKNSGHYKPGKAWVGVMMYSSMFFNGNSDMAMSILRSLEAKGLNVVLAVTASSDTARANAITKYFLDGSTSRIGALVACVGYNIIYNNPQNSTNLLKRMNIPIFAPIYASDLETWKNSSSGLSSELYWQVAWPEMEGRIEPIIMGGVESAETDPYTGIVVKNYTPLSDRIERITNRVYNWIALQTLPNSAKKIAIIYYNSAGGKDGVGASYLNVPESISAILKALKAAGYDVSDNVSTESIIKLFTTAGNNVGSWAPGELKKVVDAGAITIPLSEYMEWFNTLPEELRKEVTAKWGAAPGSVMVYNGNIVLPGIMLGNIFVGAQPMRGWGENSTDIAHSSTLPPTHQYIAFYMWLQKNMGANAVIHLGTHGTLEWLPGKSVGLSGDDWPDVLLGNMPNIYPYIVDNTGEGTQAKRRGYAVIIDHLTAPIITSGLYGDLSTLQDVINSYDNTQDSQRKAALEKQIRAMVTKMHIDQDIGLNMKTAAFSDIKNQVEHHLEDIAATLIPYGLHTFGVALNGTILDQMVESIVSFDPANRNNTEFREKIRAELSQNYEMEALLAALSGEYVAPSIGGDPVRNPDVLPTGANFYSFDPRSAPDSTAWLIGKQMADDMLIDYYKKNGHFPETVGVVLWSTETMRTNGQTIAMILRYMGLEPQWKSGRFVGVTVTPLSKLTLNINGKTVNRPRVDVLVTISGLFRDTFSYTMDILDKAFRQVAALPESTDNNYVKKHYQNNYNKYTKGGMSSKDADALAGARIFGPAPEGYGTGVAAQVPNTSKWTDQSDLVDTYLSRMSYIYGVGSYGVQGLQAFKDQLKTVQATVQVRDNNYGVLDNDDVYQYLGGLTMAAKSLSGYDVSVYIANTRSNPRIETLGQFMSDEIRTRLLNPKWQQGMLNQGYSGANEISKEIGYMFAWKAVTPDAVKDWQWNEIAQNYAFNSAVRNQMLQANPYAYTSMLGWMLEANMRNMWSTDKATLTDLANQYVSYTTKYGVTCCHHTCGNIQFNQMVVQMSSLSADTLKQFAGVVAAATGKNLNVPNSQSNAGQSQANAGQSQSNAGQSQSKSSKSSSSAGSSASSQSADSSNAGSSNNGKASEISVKSSSSASQSSGVPFAAIAGVLALLGLLGVGYFKGRN</sequence>
<evidence type="ECO:0000313" key="5">
    <source>
        <dbReference type="Proteomes" id="UP000094707"/>
    </source>
</evidence>
<feature type="compositionally biased region" description="Low complexity" evidence="1">
    <location>
        <begin position="1380"/>
        <end position="1449"/>
    </location>
</feature>
<reference evidence="4 5" key="1">
    <citation type="submission" date="2016-08" db="EMBL/GenBank/DDBJ databases">
        <authorList>
            <person name="Seilhamer J.J."/>
        </authorList>
    </citation>
    <scope>NUCLEOTIDE SEQUENCE [LARGE SCALE GENOMIC DNA]</scope>
    <source>
        <strain evidence="4">Buetzberg</strain>
    </source>
</reference>
<dbReference type="PANTHER" id="PTHR44119:SF4">
    <property type="entry name" value="AEROBIC COBALTOCHELATASE SUBUNIT COBN"/>
    <property type="match status" value="1"/>
</dbReference>
<dbReference type="PANTHER" id="PTHR44119">
    <property type="entry name" value="MAGNESIUM-CHELATASE SUBUNIT CHLH, CHLOROPLASTIC"/>
    <property type="match status" value="1"/>
</dbReference>
<feature type="compositionally biased region" description="Polar residues" evidence="1">
    <location>
        <begin position="55"/>
        <end position="79"/>
    </location>
</feature>
<dbReference type="Pfam" id="PF02514">
    <property type="entry name" value="CobN-Mg_chel"/>
    <property type="match status" value="1"/>
</dbReference>
<keyword evidence="2" id="KW-0812">Transmembrane</keyword>
<evidence type="ECO:0000256" key="1">
    <source>
        <dbReference type="SAM" id="MobiDB-lite"/>
    </source>
</evidence>
<feature type="transmembrane region" description="Helical" evidence="2">
    <location>
        <begin position="1451"/>
        <end position="1472"/>
    </location>
</feature>
<evidence type="ECO:0000259" key="3">
    <source>
        <dbReference type="Pfam" id="PF02514"/>
    </source>
</evidence>
<dbReference type="InterPro" id="IPR003672">
    <property type="entry name" value="CobN/Mg_chltase"/>
</dbReference>
<feature type="region of interest" description="Disordered" evidence="1">
    <location>
        <begin position="55"/>
        <end position="80"/>
    </location>
</feature>
<dbReference type="CDD" id="cd10150">
    <property type="entry name" value="CobN_like"/>
    <property type="match status" value="1"/>
</dbReference>
<evidence type="ECO:0000313" key="4">
    <source>
        <dbReference type="EMBL" id="SCG86374.1"/>
    </source>
</evidence>
<evidence type="ECO:0000256" key="2">
    <source>
        <dbReference type="SAM" id="Phobius"/>
    </source>
</evidence>
<feature type="domain" description="CobN/magnesium chelatase" evidence="3">
    <location>
        <begin position="285"/>
        <end position="895"/>
    </location>
</feature>
<feature type="region of interest" description="Disordered" evidence="1">
    <location>
        <begin position="1378"/>
        <end position="1449"/>
    </location>
</feature>
<dbReference type="EMBL" id="LT607756">
    <property type="protein sequence ID" value="SCG86374.1"/>
    <property type="molecule type" value="Genomic_DNA"/>
</dbReference>
<dbReference type="Proteomes" id="UP000094707">
    <property type="component" value="Chromosome I"/>
</dbReference>
<dbReference type="STRING" id="118062.MCBB_1825"/>
<keyword evidence="2" id="KW-1133">Transmembrane helix</keyword>
<name>A0A1D3L3Z9_9EURY</name>
<protein>
    <recommendedName>
        <fullName evidence="3">CobN/magnesium chelatase domain-containing protein</fullName>
    </recommendedName>
</protein>
<dbReference type="PATRIC" id="fig|129848.4.peg.1863"/>
<dbReference type="RefSeq" id="WP_071907444.1">
    <property type="nucleotide sequence ID" value="NZ_LT607756.1"/>
</dbReference>
<proteinExistence type="predicted"/>
<keyword evidence="2" id="KW-0472">Membrane</keyword>
<dbReference type="KEGG" id="mcub:MCBB_1825"/>
<dbReference type="GeneID" id="30412663"/>
<organism evidence="4 5">
    <name type="scientific">Methanobacterium congolense</name>
    <dbReference type="NCBI Taxonomy" id="118062"/>
    <lineage>
        <taxon>Archaea</taxon>
        <taxon>Methanobacteriati</taxon>
        <taxon>Methanobacteriota</taxon>
        <taxon>Methanomada group</taxon>
        <taxon>Methanobacteria</taxon>
        <taxon>Methanobacteriales</taxon>
        <taxon>Methanobacteriaceae</taxon>
        <taxon>Methanobacterium</taxon>
    </lineage>
</organism>
<keyword evidence="5" id="KW-1185">Reference proteome</keyword>
<gene>
    <name evidence="4" type="ORF">MCBB_1825</name>
</gene>
<accession>A0A1D3L3Z9</accession>